<feature type="compositionally biased region" description="Polar residues" evidence="1">
    <location>
        <begin position="73"/>
        <end position="103"/>
    </location>
</feature>
<feature type="compositionally biased region" description="Polar residues" evidence="1">
    <location>
        <begin position="415"/>
        <end position="425"/>
    </location>
</feature>
<dbReference type="GO" id="GO:0036503">
    <property type="term" value="P:ERAD pathway"/>
    <property type="evidence" value="ECO:0007669"/>
    <property type="project" value="InterPro"/>
</dbReference>
<keyword evidence="2" id="KW-1133">Transmembrane helix</keyword>
<feature type="region of interest" description="Disordered" evidence="1">
    <location>
        <begin position="73"/>
        <end position="151"/>
    </location>
</feature>
<sequence>MLLRLHKFRLTYMCVEFDFPDLMSAYGSIIEGIGNEILFVFSCMGTVVFLVVAWMSTRVNWELVPIRITLSRQQNENQGTEAEATNVTEPNTADAANTIYAETSSSSSEDEVDMESSVRKRSHAVRNNSSSDDESKDNKTEEEPKTTPRSKGHFVVKLQYLNDETRFVHVSPTMSVSRFRKKHFVDELVNQNKNVRLIFQGRELLDVVPDESRFNNVRYKRRRLCDYGITEGSTIHCLITASVSSSNVNRPVNDTENSGRNTGFPGASSDSMLTEFDMGTRLMKPLFAFLLLFTWFFRIAYRQYFNSVSTFALVALTVFFCGAVFTVSLVNAASTFASLFGISLTDNNASNWQSDNDDANNANHPSHQNDVQVVTVTMIARRIPSEASANQVNNSALSFNETPNDRDNNPVVINEATSEFQTRPD</sequence>
<name>A0AA85KIY6_TRIRE</name>
<dbReference type="WBParaSite" id="TREG1_89050.1">
    <property type="protein sequence ID" value="TREG1_89050.1"/>
    <property type="gene ID" value="TREG1_89050"/>
</dbReference>
<keyword evidence="2" id="KW-0472">Membrane</keyword>
<evidence type="ECO:0000256" key="2">
    <source>
        <dbReference type="SAM" id="Phobius"/>
    </source>
</evidence>
<reference evidence="5" key="2">
    <citation type="submission" date="2023-11" db="UniProtKB">
        <authorList>
            <consortium name="WormBaseParasite"/>
        </authorList>
    </citation>
    <scope>IDENTIFICATION</scope>
</reference>
<dbReference type="AlphaFoldDB" id="A0AA85KIY6"/>
<feature type="transmembrane region" description="Helical" evidence="2">
    <location>
        <begin position="307"/>
        <end position="330"/>
    </location>
</feature>
<dbReference type="SUPFAM" id="SSF54236">
    <property type="entry name" value="Ubiquitin-like"/>
    <property type="match status" value="1"/>
</dbReference>
<feature type="transmembrane region" description="Helical" evidence="2">
    <location>
        <begin position="282"/>
        <end position="301"/>
    </location>
</feature>
<dbReference type="PANTHER" id="PTHR14557">
    <property type="entry name" value="PROTEIN C7ORF21"/>
    <property type="match status" value="1"/>
</dbReference>
<dbReference type="PROSITE" id="PS50053">
    <property type="entry name" value="UBIQUITIN_2"/>
    <property type="match status" value="1"/>
</dbReference>
<evidence type="ECO:0000259" key="3">
    <source>
        <dbReference type="PROSITE" id="PS50053"/>
    </source>
</evidence>
<proteinExistence type="predicted"/>
<dbReference type="CDD" id="cd17057">
    <property type="entry name" value="Ubl_TMUB1_like"/>
    <property type="match status" value="1"/>
</dbReference>
<dbReference type="PANTHER" id="PTHR14557:SF5">
    <property type="entry name" value="UBIQUITIN-LIKE DOMAIN-CONTAINING PROTEIN"/>
    <property type="match status" value="1"/>
</dbReference>
<dbReference type="InterPro" id="IPR029071">
    <property type="entry name" value="Ubiquitin-like_domsf"/>
</dbReference>
<dbReference type="InterPro" id="IPR000626">
    <property type="entry name" value="Ubiquitin-like_dom"/>
</dbReference>
<keyword evidence="4" id="KW-1185">Reference proteome</keyword>
<keyword evidence="2" id="KW-0812">Transmembrane</keyword>
<feature type="domain" description="Ubiquitin-like" evidence="3">
    <location>
        <begin position="154"/>
        <end position="236"/>
    </location>
</feature>
<feature type="transmembrane region" description="Helical" evidence="2">
    <location>
        <begin position="37"/>
        <end position="57"/>
    </location>
</feature>
<dbReference type="Proteomes" id="UP000050795">
    <property type="component" value="Unassembled WGS sequence"/>
</dbReference>
<feature type="region of interest" description="Disordered" evidence="1">
    <location>
        <begin position="397"/>
        <end position="425"/>
    </location>
</feature>
<evidence type="ECO:0000256" key="1">
    <source>
        <dbReference type="SAM" id="MobiDB-lite"/>
    </source>
</evidence>
<accession>A0AA85KIY6</accession>
<evidence type="ECO:0000313" key="4">
    <source>
        <dbReference type="Proteomes" id="UP000050795"/>
    </source>
</evidence>
<reference evidence="4" key="1">
    <citation type="submission" date="2022-06" db="EMBL/GenBank/DDBJ databases">
        <authorList>
            <person name="Berger JAMES D."/>
            <person name="Berger JAMES D."/>
        </authorList>
    </citation>
    <scope>NUCLEOTIDE SEQUENCE [LARGE SCALE GENOMIC DNA]</scope>
</reference>
<organism evidence="4 5">
    <name type="scientific">Trichobilharzia regenti</name>
    <name type="common">Nasal bird schistosome</name>
    <dbReference type="NCBI Taxonomy" id="157069"/>
    <lineage>
        <taxon>Eukaryota</taxon>
        <taxon>Metazoa</taxon>
        <taxon>Spiralia</taxon>
        <taxon>Lophotrochozoa</taxon>
        <taxon>Platyhelminthes</taxon>
        <taxon>Trematoda</taxon>
        <taxon>Digenea</taxon>
        <taxon>Strigeidida</taxon>
        <taxon>Schistosomatoidea</taxon>
        <taxon>Schistosomatidae</taxon>
        <taxon>Trichobilharzia</taxon>
    </lineage>
</organism>
<dbReference type="InterPro" id="IPR040352">
    <property type="entry name" value="TMUB1/2"/>
</dbReference>
<feature type="compositionally biased region" description="Basic and acidic residues" evidence="1">
    <location>
        <begin position="136"/>
        <end position="146"/>
    </location>
</feature>
<protein>
    <recommendedName>
        <fullName evidence="3">Ubiquitin-like domain-containing protein</fullName>
    </recommendedName>
</protein>
<evidence type="ECO:0000313" key="5">
    <source>
        <dbReference type="WBParaSite" id="TREG1_89050.1"/>
    </source>
</evidence>
<dbReference type="Gene3D" id="3.10.20.90">
    <property type="entry name" value="Phosphatidylinositol 3-kinase Catalytic Subunit, Chain A, domain 1"/>
    <property type="match status" value="1"/>
</dbReference>